<dbReference type="InterPro" id="IPR001199">
    <property type="entry name" value="Cyt_B5-like_heme/steroid-bd"/>
</dbReference>
<accession>A0A8T0EX65</accession>
<keyword evidence="3" id="KW-0472">Membrane</keyword>
<feature type="transmembrane region" description="Helical" evidence="3">
    <location>
        <begin position="28"/>
        <end position="46"/>
    </location>
</feature>
<comment type="similarity">
    <text evidence="1">Belongs to the cytochrome b5 family. MAPR subfamily.</text>
</comment>
<keyword evidence="6" id="KW-1185">Reference proteome</keyword>
<feature type="domain" description="Cytochrome b5 heme-binding" evidence="4">
    <location>
        <begin position="74"/>
        <end position="171"/>
    </location>
</feature>
<keyword evidence="3" id="KW-1133">Transmembrane helix</keyword>
<name>A0A8T0EX65_ARGBR</name>
<evidence type="ECO:0000256" key="3">
    <source>
        <dbReference type="SAM" id="Phobius"/>
    </source>
</evidence>
<reference evidence="5" key="1">
    <citation type="journal article" date="2020" name="bioRxiv">
        <title>Chromosome-level reference genome of the European wasp spider Argiope bruennichi: a resource for studies on range expansion and evolutionary adaptation.</title>
        <authorList>
            <person name="Sheffer M.M."/>
            <person name="Hoppe A."/>
            <person name="Krehenwinkel H."/>
            <person name="Uhl G."/>
            <person name="Kuss A.W."/>
            <person name="Jensen L."/>
            <person name="Jensen C."/>
            <person name="Gillespie R.G."/>
            <person name="Hoff K.J."/>
            <person name="Prost S."/>
        </authorList>
    </citation>
    <scope>NUCLEOTIDE SEQUENCE</scope>
</reference>
<dbReference type="GO" id="GO:0005783">
    <property type="term" value="C:endoplasmic reticulum"/>
    <property type="evidence" value="ECO:0007669"/>
    <property type="project" value="TreeGrafter"/>
</dbReference>
<reference evidence="5" key="2">
    <citation type="submission" date="2020-06" db="EMBL/GenBank/DDBJ databases">
        <authorList>
            <person name="Sheffer M."/>
        </authorList>
    </citation>
    <scope>NUCLEOTIDE SEQUENCE</scope>
</reference>
<dbReference type="Pfam" id="PF00173">
    <property type="entry name" value="Cyt-b5"/>
    <property type="match status" value="1"/>
</dbReference>
<organism evidence="5 6">
    <name type="scientific">Argiope bruennichi</name>
    <name type="common">Wasp spider</name>
    <name type="synonym">Aranea bruennichi</name>
    <dbReference type="NCBI Taxonomy" id="94029"/>
    <lineage>
        <taxon>Eukaryota</taxon>
        <taxon>Metazoa</taxon>
        <taxon>Ecdysozoa</taxon>
        <taxon>Arthropoda</taxon>
        <taxon>Chelicerata</taxon>
        <taxon>Arachnida</taxon>
        <taxon>Araneae</taxon>
        <taxon>Araneomorphae</taxon>
        <taxon>Entelegynae</taxon>
        <taxon>Araneoidea</taxon>
        <taxon>Araneidae</taxon>
        <taxon>Argiope</taxon>
    </lineage>
</organism>
<sequence>MAQVAEKVQAESVDDGTTSFVGSIINDIVYSPLNLILLSICIYLMYKLFFSKKADDTPSSPPIPRLPPMKKRDMTIEDLRKYDGTNEEGRVCVAVNGKIFDVTKGKHFYGPGGPYAAFAGRDASRGLATFSVEVTNEGYDDLSDLNSMQMDSVREWEIQFQEKYHYVGRLLKPNEEPTDYSDEDDASQDQSTQSPTQSSKKNE</sequence>
<dbReference type="Gene3D" id="3.10.120.10">
    <property type="entry name" value="Cytochrome b5-like heme/steroid binding domain"/>
    <property type="match status" value="1"/>
</dbReference>
<feature type="compositionally biased region" description="Low complexity" evidence="2">
    <location>
        <begin position="188"/>
        <end position="203"/>
    </location>
</feature>
<dbReference type="GO" id="GO:0016020">
    <property type="term" value="C:membrane"/>
    <property type="evidence" value="ECO:0007669"/>
    <property type="project" value="TreeGrafter"/>
</dbReference>
<gene>
    <name evidence="5" type="ORF">HNY73_012587</name>
</gene>
<feature type="region of interest" description="Disordered" evidence="2">
    <location>
        <begin position="169"/>
        <end position="203"/>
    </location>
</feature>
<dbReference type="EMBL" id="JABXBU010001863">
    <property type="protein sequence ID" value="KAF8782284.1"/>
    <property type="molecule type" value="Genomic_DNA"/>
</dbReference>
<comment type="caution">
    <text evidence="5">The sequence shown here is derived from an EMBL/GenBank/DDBJ whole genome shotgun (WGS) entry which is preliminary data.</text>
</comment>
<protein>
    <submittedName>
        <fullName evidence="5">Membrane-associated progesterone receptor like protein</fullName>
    </submittedName>
</protein>
<dbReference type="AlphaFoldDB" id="A0A8T0EX65"/>
<evidence type="ECO:0000256" key="2">
    <source>
        <dbReference type="SAM" id="MobiDB-lite"/>
    </source>
</evidence>
<evidence type="ECO:0000259" key="4">
    <source>
        <dbReference type="SMART" id="SM01117"/>
    </source>
</evidence>
<feature type="compositionally biased region" description="Acidic residues" evidence="2">
    <location>
        <begin position="176"/>
        <end position="187"/>
    </location>
</feature>
<dbReference type="SUPFAM" id="SSF55856">
    <property type="entry name" value="Cytochrome b5-like heme/steroid binding domain"/>
    <property type="match status" value="1"/>
</dbReference>
<evidence type="ECO:0000313" key="6">
    <source>
        <dbReference type="Proteomes" id="UP000807504"/>
    </source>
</evidence>
<dbReference type="OMA" id="QNTIEAD"/>
<proteinExistence type="inferred from homology"/>
<evidence type="ECO:0000313" key="5">
    <source>
        <dbReference type="EMBL" id="KAF8782284.1"/>
    </source>
</evidence>
<dbReference type="InterPro" id="IPR036400">
    <property type="entry name" value="Cyt_B5-like_heme/steroid_sf"/>
</dbReference>
<dbReference type="InterPro" id="IPR050577">
    <property type="entry name" value="MAPR/NEUFC/NENF-like"/>
</dbReference>
<keyword evidence="3" id="KW-0812">Transmembrane</keyword>
<dbReference type="OrthoDB" id="547796at2759"/>
<dbReference type="FunFam" id="3.10.120.10:FF:000003">
    <property type="entry name" value="membrane-associated progesterone receptor component 1"/>
    <property type="match status" value="1"/>
</dbReference>
<dbReference type="PANTHER" id="PTHR10281">
    <property type="entry name" value="MEMBRANE-ASSOCIATED PROGESTERONE RECEPTOR COMPONENT-RELATED"/>
    <property type="match status" value="1"/>
</dbReference>
<keyword evidence="5" id="KW-0675">Receptor</keyword>
<dbReference type="Proteomes" id="UP000807504">
    <property type="component" value="Unassembled WGS sequence"/>
</dbReference>
<dbReference type="SMART" id="SM01117">
    <property type="entry name" value="Cyt-b5"/>
    <property type="match status" value="1"/>
</dbReference>
<dbReference type="PANTHER" id="PTHR10281:SF106">
    <property type="entry name" value="IP06960P-RELATED"/>
    <property type="match status" value="1"/>
</dbReference>
<evidence type="ECO:0000256" key="1">
    <source>
        <dbReference type="ARBA" id="ARBA00038357"/>
    </source>
</evidence>